<proteinExistence type="predicted"/>
<reference evidence="4" key="1">
    <citation type="submission" date="2022-11" db="UniProtKB">
        <authorList>
            <consortium name="WormBaseParasite"/>
        </authorList>
    </citation>
    <scope>IDENTIFICATION</scope>
</reference>
<name>A0A914UJ17_9BILA</name>
<feature type="signal peptide" evidence="1">
    <location>
        <begin position="1"/>
        <end position="23"/>
    </location>
</feature>
<keyword evidence="3" id="KW-1185">Reference proteome</keyword>
<dbReference type="PROSITE" id="PS50948">
    <property type="entry name" value="PAN"/>
    <property type="match status" value="1"/>
</dbReference>
<dbReference type="InterPro" id="IPR003609">
    <property type="entry name" value="Pan_app"/>
</dbReference>
<dbReference type="SUPFAM" id="SSF57414">
    <property type="entry name" value="Hairpin loop containing domain-like"/>
    <property type="match status" value="1"/>
</dbReference>
<accession>A0A914UJ17</accession>
<dbReference type="AlphaFoldDB" id="A0A914UJ17"/>
<feature type="domain" description="Apple" evidence="2">
    <location>
        <begin position="31"/>
        <end position="109"/>
    </location>
</feature>
<dbReference type="Proteomes" id="UP000887566">
    <property type="component" value="Unplaced"/>
</dbReference>
<sequence length="163" mass="18342">MALCGSFFYLQLLLISAFHVSEGIQNEDSVCEEADYQSEAALLYEGAAALKSKSAKSVEGCALHCANDPRCQSASWDRVGERCLLYGEVVENVPKFGLSDFRELFSPEDVNRWKRSDHQGQWDGSGASSQLSRRIGYVYIYEVQCLRWKIISTVYSVVAHFHN</sequence>
<protein>
    <submittedName>
        <fullName evidence="4">Apple domain-containing protein</fullName>
    </submittedName>
</protein>
<feature type="chain" id="PRO_5037433041" evidence="1">
    <location>
        <begin position="24"/>
        <end position="163"/>
    </location>
</feature>
<keyword evidence="1" id="KW-0732">Signal</keyword>
<evidence type="ECO:0000259" key="2">
    <source>
        <dbReference type="PROSITE" id="PS50948"/>
    </source>
</evidence>
<dbReference type="WBParaSite" id="PSAMB.scaffold10305size4177.g33213.t1">
    <property type="protein sequence ID" value="PSAMB.scaffold10305size4177.g33213.t1"/>
    <property type="gene ID" value="PSAMB.scaffold10305size4177.g33213"/>
</dbReference>
<evidence type="ECO:0000313" key="3">
    <source>
        <dbReference type="Proteomes" id="UP000887566"/>
    </source>
</evidence>
<organism evidence="3 4">
    <name type="scientific">Plectus sambesii</name>
    <dbReference type="NCBI Taxonomy" id="2011161"/>
    <lineage>
        <taxon>Eukaryota</taxon>
        <taxon>Metazoa</taxon>
        <taxon>Ecdysozoa</taxon>
        <taxon>Nematoda</taxon>
        <taxon>Chromadorea</taxon>
        <taxon>Plectida</taxon>
        <taxon>Plectina</taxon>
        <taxon>Plectoidea</taxon>
        <taxon>Plectidae</taxon>
        <taxon>Plectus</taxon>
    </lineage>
</organism>
<dbReference type="Gene3D" id="3.50.4.10">
    <property type="entry name" value="Hepatocyte Growth Factor"/>
    <property type="match status" value="1"/>
</dbReference>
<dbReference type="Pfam" id="PF00024">
    <property type="entry name" value="PAN_1"/>
    <property type="match status" value="1"/>
</dbReference>
<evidence type="ECO:0000313" key="4">
    <source>
        <dbReference type="WBParaSite" id="PSAMB.scaffold10305size4177.g33213.t1"/>
    </source>
</evidence>
<evidence type="ECO:0000256" key="1">
    <source>
        <dbReference type="SAM" id="SignalP"/>
    </source>
</evidence>